<organism evidence="7 8">
    <name type="scientific">Citrus x changshan-huyou</name>
    <dbReference type="NCBI Taxonomy" id="2935761"/>
    <lineage>
        <taxon>Eukaryota</taxon>
        <taxon>Viridiplantae</taxon>
        <taxon>Streptophyta</taxon>
        <taxon>Embryophyta</taxon>
        <taxon>Tracheophyta</taxon>
        <taxon>Spermatophyta</taxon>
        <taxon>Magnoliopsida</taxon>
        <taxon>eudicotyledons</taxon>
        <taxon>Gunneridae</taxon>
        <taxon>Pentapetalae</taxon>
        <taxon>rosids</taxon>
        <taxon>malvids</taxon>
        <taxon>Sapindales</taxon>
        <taxon>Rutaceae</taxon>
        <taxon>Aurantioideae</taxon>
        <taxon>Citrus</taxon>
    </lineage>
</organism>
<feature type="domain" description="Strictosidine synthase conserved region" evidence="6">
    <location>
        <begin position="238"/>
        <end position="294"/>
    </location>
</feature>
<comment type="caution">
    <text evidence="7">The sequence shown here is derived from an EMBL/GenBank/DDBJ whole genome shotgun (WGS) entry which is preliminary data.</text>
</comment>
<dbReference type="SUPFAM" id="SSF63829">
    <property type="entry name" value="Calcium-dependent phosphotriesterase"/>
    <property type="match status" value="1"/>
</dbReference>
<evidence type="ECO:0000256" key="3">
    <source>
        <dbReference type="ARBA" id="ARBA00022554"/>
    </source>
</evidence>
<comment type="similarity">
    <text evidence="2">Belongs to the strictosidine synthase family.</text>
</comment>
<dbReference type="GO" id="GO:0005773">
    <property type="term" value="C:vacuole"/>
    <property type="evidence" value="ECO:0007669"/>
    <property type="project" value="UniProtKB-SubCell"/>
</dbReference>
<accession>A0AAP0LJX6</accession>
<evidence type="ECO:0000256" key="2">
    <source>
        <dbReference type="ARBA" id="ARBA00009191"/>
    </source>
</evidence>
<sequence>MTPRGFLGLVILLLAVYCGLDPLKHSAISEFPDFVSHKVDMPPWSLIPTVKDDKNLLQNSEIKFLNQIQGPESMAFDPLGRGPYTGVADGRILFWDGLKWTDFAFTSNNRSELCNPKPIAMSYLKNEHICGRPLGLRFDKKTGDLYIADAYFGLMKVGPEGGLATSLATEAEGVPLRFTNDLDIDDEGNVYFTDSSTNYQRRHKEPVLERDSLVVIDAYPLLLMILIRFERLGKLVFSAEDTGRVLKYDPTTKQTTVLLRNLQFPNGLSLSKDKSFFVFCEGSVGRLHKYWLIGEKAGNLEAFAILPGYPDNVRTNEKGEFWVAIHCRRSLYSHLMALYPKIRHFLLKLPISAKTHYLIHVGGRLHAMAVKYSPEGKILQVLEDSKGKVVKAISEVEEKDGKLWMGSVLMPFVAVYDLS</sequence>
<evidence type="ECO:0000313" key="8">
    <source>
        <dbReference type="Proteomes" id="UP001428341"/>
    </source>
</evidence>
<evidence type="ECO:0000256" key="4">
    <source>
        <dbReference type="ARBA" id="ARBA00023180"/>
    </source>
</evidence>
<proteinExistence type="inferred from homology"/>
<dbReference type="FunFam" id="2.120.10.30:FF:000060">
    <property type="entry name" value="Putative strictosidine synthase"/>
    <property type="match status" value="1"/>
</dbReference>
<reference evidence="7 8" key="1">
    <citation type="submission" date="2024-05" db="EMBL/GenBank/DDBJ databases">
        <title>Haplotype-resolved chromosome-level genome assembly of Huyou (Citrus changshanensis).</title>
        <authorList>
            <person name="Miao C."/>
            <person name="Chen W."/>
            <person name="Wu Y."/>
            <person name="Wang L."/>
            <person name="Zhao S."/>
            <person name="Grierson D."/>
            <person name="Xu C."/>
            <person name="Chen K."/>
        </authorList>
    </citation>
    <scope>NUCLEOTIDE SEQUENCE [LARGE SCALE GENOMIC DNA]</scope>
    <source>
        <strain evidence="7">01-14</strain>
        <tissue evidence="7">Leaf</tissue>
    </source>
</reference>
<feature type="signal peptide" evidence="5">
    <location>
        <begin position="1"/>
        <end position="20"/>
    </location>
</feature>
<evidence type="ECO:0000256" key="1">
    <source>
        <dbReference type="ARBA" id="ARBA00004116"/>
    </source>
</evidence>
<evidence type="ECO:0000259" key="6">
    <source>
        <dbReference type="Pfam" id="PF03088"/>
    </source>
</evidence>
<evidence type="ECO:0000256" key="5">
    <source>
        <dbReference type="SAM" id="SignalP"/>
    </source>
</evidence>
<dbReference type="InterPro" id="IPR011042">
    <property type="entry name" value="6-blade_b-propeller_TolB-like"/>
</dbReference>
<dbReference type="GO" id="GO:0016787">
    <property type="term" value="F:hydrolase activity"/>
    <property type="evidence" value="ECO:0007669"/>
    <property type="project" value="TreeGrafter"/>
</dbReference>
<dbReference type="Gene3D" id="2.120.10.30">
    <property type="entry name" value="TolB, C-terminal domain"/>
    <property type="match status" value="1"/>
</dbReference>
<keyword evidence="8" id="KW-1185">Reference proteome</keyword>
<keyword evidence="3" id="KW-0926">Vacuole</keyword>
<dbReference type="PANTHER" id="PTHR10426:SF106">
    <property type="entry name" value="PROTEIN STRICTOSIDINE SYNTHASE-LIKE 3"/>
    <property type="match status" value="1"/>
</dbReference>
<dbReference type="GO" id="GO:0012505">
    <property type="term" value="C:endomembrane system"/>
    <property type="evidence" value="ECO:0007669"/>
    <property type="project" value="TreeGrafter"/>
</dbReference>
<name>A0AAP0LJX6_9ROSI</name>
<dbReference type="InterPro" id="IPR018119">
    <property type="entry name" value="Strictosidine_synth_cons-reg"/>
</dbReference>
<feature type="chain" id="PRO_5042817939" description="Strictosidine synthase conserved region domain-containing protein" evidence="5">
    <location>
        <begin position="21"/>
        <end position="419"/>
    </location>
</feature>
<keyword evidence="5" id="KW-0732">Signal</keyword>
<dbReference type="Pfam" id="PF20067">
    <property type="entry name" value="SSL_N"/>
    <property type="match status" value="1"/>
</dbReference>
<dbReference type="PANTHER" id="PTHR10426">
    <property type="entry name" value="STRICTOSIDINE SYNTHASE-RELATED"/>
    <property type="match status" value="1"/>
</dbReference>
<dbReference type="Proteomes" id="UP001428341">
    <property type="component" value="Unassembled WGS sequence"/>
</dbReference>
<evidence type="ECO:0000313" key="7">
    <source>
        <dbReference type="EMBL" id="KAK9175392.1"/>
    </source>
</evidence>
<comment type="subcellular location">
    <subcellularLocation>
        <location evidence="1">Vacuole</location>
    </subcellularLocation>
</comment>
<dbReference type="AlphaFoldDB" id="A0AAP0LJX6"/>
<keyword evidence="4" id="KW-0325">Glycoprotein</keyword>
<dbReference type="EMBL" id="JBCGBO010000025">
    <property type="protein sequence ID" value="KAK9175392.1"/>
    <property type="molecule type" value="Genomic_DNA"/>
</dbReference>
<gene>
    <name evidence="7" type="ORF">WN944_027398</name>
</gene>
<protein>
    <recommendedName>
        <fullName evidence="6">Strictosidine synthase conserved region domain-containing protein</fullName>
    </recommendedName>
</protein>
<dbReference type="Pfam" id="PF03088">
    <property type="entry name" value="Str_synth"/>
    <property type="match status" value="1"/>
</dbReference>